<evidence type="ECO:0000313" key="2">
    <source>
        <dbReference type="Proteomes" id="UP000518878"/>
    </source>
</evidence>
<sequence length="130" mass="14475">MSKPDYAVGQAWTYRTRPSEEASRVAIRRIDHEPEDGEVFHVSILDVKLRNHRLPGGLQPAMRHAAVSRASLDRSLLQVDGVADGDEGWRDGYGVWRQAYDNGDAGIFDLPLAEVLDYIERVVAASGESR</sequence>
<comment type="caution">
    <text evidence="1">The sequence shown here is derived from an EMBL/GenBank/DDBJ whole genome shotgun (WGS) entry which is preliminary data.</text>
</comment>
<dbReference type="Proteomes" id="UP000518878">
    <property type="component" value="Unassembled WGS sequence"/>
</dbReference>
<dbReference type="RefSeq" id="WP_166699540.1">
    <property type="nucleotide sequence ID" value="NZ_JAAQTL010000001.1"/>
</dbReference>
<dbReference type="AlphaFoldDB" id="A0A7X5QUV1"/>
<organism evidence="1 2">
    <name type="scientific">Luteibacter yeojuensis</name>
    <dbReference type="NCBI Taxonomy" id="345309"/>
    <lineage>
        <taxon>Bacteria</taxon>
        <taxon>Pseudomonadati</taxon>
        <taxon>Pseudomonadota</taxon>
        <taxon>Gammaproteobacteria</taxon>
        <taxon>Lysobacterales</taxon>
        <taxon>Rhodanobacteraceae</taxon>
        <taxon>Luteibacter</taxon>
    </lineage>
</organism>
<gene>
    <name evidence="1" type="ORF">HBF32_10300</name>
</gene>
<evidence type="ECO:0000313" key="1">
    <source>
        <dbReference type="EMBL" id="NID15847.1"/>
    </source>
</evidence>
<reference evidence="1 2" key="1">
    <citation type="journal article" date="2006" name="Int. J. Syst. Evol. Microbiol.">
        <title>Dyella yeojuensis sp. nov., isolated from greenhouse soil in Korea.</title>
        <authorList>
            <person name="Kim B.Y."/>
            <person name="Weon H.Y."/>
            <person name="Lee K.H."/>
            <person name="Seok S.J."/>
            <person name="Kwon S.W."/>
            <person name="Go S.J."/>
            <person name="Stackebrandt E."/>
        </authorList>
    </citation>
    <scope>NUCLEOTIDE SEQUENCE [LARGE SCALE GENOMIC DNA]</scope>
    <source>
        <strain evidence="1 2">DSM 17673</strain>
    </source>
</reference>
<dbReference type="EMBL" id="JAAQTL010000001">
    <property type="protein sequence ID" value="NID15847.1"/>
    <property type="molecule type" value="Genomic_DNA"/>
</dbReference>
<name>A0A7X5QUV1_9GAMM</name>
<keyword evidence="2" id="KW-1185">Reference proteome</keyword>
<proteinExistence type="predicted"/>
<protein>
    <submittedName>
        <fullName evidence="1">Uncharacterized protein</fullName>
    </submittedName>
</protein>
<accession>A0A7X5QUV1</accession>